<dbReference type="Proteomes" id="UP000184233">
    <property type="component" value="Unassembled WGS sequence"/>
</dbReference>
<name>A0A1M3KYW7_9BACT</name>
<evidence type="ECO:0000313" key="3">
    <source>
        <dbReference type="Proteomes" id="UP000184233"/>
    </source>
</evidence>
<dbReference type="InterPro" id="IPR011044">
    <property type="entry name" value="Quino_amine_DH_bsu"/>
</dbReference>
<proteinExistence type="predicted"/>
<feature type="signal peptide" evidence="1">
    <location>
        <begin position="1"/>
        <end position="24"/>
    </location>
</feature>
<comment type="caution">
    <text evidence="2">The sequence shown here is derived from an EMBL/GenBank/DDBJ whole genome shotgun (WGS) entry which is preliminary data.</text>
</comment>
<evidence type="ECO:0000313" key="2">
    <source>
        <dbReference type="EMBL" id="OJX57697.1"/>
    </source>
</evidence>
<sequence length="440" mass="47453">MYRSKLLGFLGAIVLLTASSGATPQDGDAAVHIGPIRWTKDSIGAFAAPDAANVLFLANKPDSAILVVDPNTGVERQRLRGYVQDQSSFMCSPDGMLCLMGGGSIDGRTLTLLYSSEGQLLREWNESSEAWAISAKLQRACVLMKDGDVAGCALRDLTTGETIKWLDGWEYVWFDEWHNRLYVGTGKWGGEFGNWTVELDATTGQELNTYGPMCRLKDSDTLLVVGEDMQKPGLRLAKVVALNIATGGRGPIIQCPADVSDKCSCFKINIYHWSLNRDGGNAILQRIRGLNDRSVIARRFHHGQLDNAECYLNDQLALTTGAPYVADDVNQNLYYLPNSYWGSFICRAIGPTLPVPEPGAPTSLMMVVDGSTLRITTPSDATGDGILSITDISGRLMQRSTVVLGGRPVSVSIAGLPTGSYLCSLQAGSISATGKFSVIQ</sequence>
<dbReference type="AlphaFoldDB" id="A0A1M3KYW7"/>
<dbReference type="SUPFAM" id="SSF50969">
    <property type="entry name" value="YVTN repeat-like/Quinoprotein amine dehydrogenase"/>
    <property type="match status" value="1"/>
</dbReference>
<feature type="chain" id="PRO_5009895009" description="Secretion system C-terminal sorting domain-containing protein" evidence="1">
    <location>
        <begin position="25"/>
        <end position="440"/>
    </location>
</feature>
<dbReference type="EMBL" id="MKVH01000021">
    <property type="protein sequence ID" value="OJX57697.1"/>
    <property type="molecule type" value="Genomic_DNA"/>
</dbReference>
<organism evidence="2 3">
    <name type="scientific">Candidatus Kapaibacterium thiocyanatum</name>
    <dbReference type="NCBI Taxonomy" id="1895771"/>
    <lineage>
        <taxon>Bacteria</taxon>
        <taxon>Pseudomonadati</taxon>
        <taxon>Candidatus Kapaibacteriota</taxon>
        <taxon>Candidatus Kapaibacteriia</taxon>
        <taxon>Candidatus Kapaibacteriales</taxon>
        <taxon>Candidatus Kapaibacteriaceae</taxon>
        <taxon>Candidatus Kapaibacterium</taxon>
    </lineage>
</organism>
<reference evidence="2 3" key="1">
    <citation type="submission" date="2016-09" db="EMBL/GenBank/DDBJ databases">
        <title>Genome-resolved meta-omics ties microbial dynamics to process performance in biotechnology for thiocyanate degradation.</title>
        <authorList>
            <person name="Kantor R.S."/>
            <person name="Huddy R.J."/>
            <person name="Iyer R."/>
            <person name="Thomas B.C."/>
            <person name="Brown C.T."/>
            <person name="Anantharaman K."/>
            <person name="Tringe S."/>
            <person name="Hettich R.L."/>
            <person name="Harrison S.T."/>
            <person name="Banfield J.F."/>
        </authorList>
    </citation>
    <scope>NUCLEOTIDE SEQUENCE [LARGE SCALE GENOMIC DNA]</scope>
    <source>
        <strain evidence="2">59-99</strain>
    </source>
</reference>
<gene>
    <name evidence="2" type="ORF">BGO89_06915</name>
</gene>
<accession>A0A1M3KYW7</accession>
<keyword evidence="1" id="KW-0732">Signal</keyword>
<evidence type="ECO:0008006" key="4">
    <source>
        <dbReference type="Google" id="ProtNLM"/>
    </source>
</evidence>
<evidence type="ECO:0000256" key="1">
    <source>
        <dbReference type="SAM" id="SignalP"/>
    </source>
</evidence>
<protein>
    <recommendedName>
        <fullName evidence="4">Secretion system C-terminal sorting domain-containing protein</fullName>
    </recommendedName>
</protein>